<evidence type="ECO:0000313" key="6">
    <source>
        <dbReference type="Proteomes" id="UP001596036"/>
    </source>
</evidence>
<evidence type="ECO:0000256" key="2">
    <source>
        <dbReference type="PROSITE-ProRule" id="PRU01248"/>
    </source>
</evidence>
<keyword evidence="1" id="KW-0229">DNA integration</keyword>
<evidence type="ECO:0000256" key="3">
    <source>
        <dbReference type="SAM" id="MobiDB-lite"/>
    </source>
</evidence>
<name>A0ABW0SP44_9GAMM</name>
<keyword evidence="6" id="KW-1185">Reference proteome</keyword>
<evidence type="ECO:0000259" key="4">
    <source>
        <dbReference type="PROSITE" id="PS51900"/>
    </source>
</evidence>
<proteinExistence type="predicted"/>
<dbReference type="Proteomes" id="UP001596036">
    <property type="component" value="Unassembled WGS sequence"/>
</dbReference>
<dbReference type="InterPro" id="IPR044068">
    <property type="entry name" value="CB"/>
</dbReference>
<feature type="domain" description="Core-binding (CB)" evidence="4">
    <location>
        <begin position="23"/>
        <end position="113"/>
    </location>
</feature>
<sequence length="569" mass="64756">MIFPLKSVGSHAIDLGFVRQFESLAEPIAQAFLIWGRELEPGTRMETARQLRRGFFRFLEQYYPNAALADFDEALLFSFIKWLDSRNATGAVRHPSTRRHTLSSLRKLLSSLVGHPRWGHEVERVLELFPERQYRMSGRKSVPRQRLRREHLESIDVAAQRDAMEIRARIDKGVSLIEEGRKAIKDGNLDFSNLAVHLAEITTRYPNTLPNYKQLKVEAPDLYEWAYRSNKGNNGFGLVYLGSLLYASPRDLVPFVLLIAIEGGFNAESLLNIEISDVAVVDRMGVPAVRVSPRKRRAKDDPVKYLDPEWVLPWFETLELLTQRLRAELPVAERERLFVYAQRWGERRSAKTFTGELRREGPNAWAQALRSFIRDYNLEPFTLSQIRPTEADEVGQAHGSLVASQAMNHASFNTTEASYLSSGTRSREAEQLSLVVDQMKRWVDTAGVIDTRRSTRTDHMDKGSATPGYHCADPYDSPRPGQRKDRLCRAYGECPSCHLASTDHKDPVSVAYYVALGDAIVRGKENMSAQAWVTKWQPILIDLNGQIDHISQPVLRESQRFRVILPAVG</sequence>
<reference evidence="6" key="1">
    <citation type="journal article" date="2019" name="Int. J. Syst. Evol. Microbiol.">
        <title>The Global Catalogue of Microorganisms (GCM) 10K type strain sequencing project: providing services to taxonomists for standard genome sequencing and annotation.</title>
        <authorList>
            <consortium name="The Broad Institute Genomics Platform"/>
            <consortium name="The Broad Institute Genome Sequencing Center for Infectious Disease"/>
            <person name="Wu L."/>
            <person name="Ma J."/>
        </authorList>
    </citation>
    <scope>NUCLEOTIDE SEQUENCE [LARGE SCALE GENOMIC DNA]</scope>
    <source>
        <strain evidence="6">KACC 11407</strain>
    </source>
</reference>
<keyword evidence="2" id="KW-0238">DNA-binding</keyword>
<dbReference type="EMBL" id="JBHSNM010000004">
    <property type="protein sequence ID" value="MFC5570820.1"/>
    <property type="molecule type" value="Genomic_DNA"/>
</dbReference>
<protein>
    <recommendedName>
        <fullName evidence="4">Core-binding (CB) domain-containing protein</fullName>
    </recommendedName>
</protein>
<evidence type="ECO:0000256" key="1">
    <source>
        <dbReference type="ARBA" id="ARBA00022908"/>
    </source>
</evidence>
<evidence type="ECO:0000313" key="5">
    <source>
        <dbReference type="EMBL" id="MFC5570820.1"/>
    </source>
</evidence>
<comment type="caution">
    <text evidence="5">The sequence shown here is derived from an EMBL/GenBank/DDBJ whole genome shotgun (WGS) entry which is preliminary data.</text>
</comment>
<accession>A0ABW0SP44</accession>
<dbReference type="PROSITE" id="PS51900">
    <property type="entry name" value="CB"/>
    <property type="match status" value="1"/>
</dbReference>
<organism evidence="5 6">
    <name type="scientific">Lysobacter yangpyeongensis</name>
    <dbReference type="NCBI Taxonomy" id="346182"/>
    <lineage>
        <taxon>Bacteria</taxon>
        <taxon>Pseudomonadati</taxon>
        <taxon>Pseudomonadota</taxon>
        <taxon>Gammaproteobacteria</taxon>
        <taxon>Lysobacterales</taxon>
        <taxon>Lysobacteraceae</taxon>
        <taxon>Lysobacter</taxon>
    </lineage>
</organism>
<gene>
    <name evidence="5" type="ORF">ACFPN1_12190</name>
</gene>
<feature type="region of interest" description="Disordered" evidence="3">
    <location>
        <begin position="455"/>
        <end position="478"/>
    </location>
</feature>